<name>A0A0C1Q7Y8_9GAMM</name>
<protein>
    <recommendedName>
        <fullName evidence="3">DUF3168 domain-containing protein</fullName>
    </recommendedName>
</protein>
<evidence type="ECO:0000313" key="1">
    <source>
        <dbReference type="EMBL" id="KID56851.1"/>
    </source>
</evidence>
<dbReference type="Proteomes" id="UP000031327">
    <property type="component" value="Unassembled WGS sequence"/>
</dbReference>
<evidence type="ECO:0008006" key="3">
    <source>
        <dbReference type="Google" id="ProtNLM"/>
    </source>
</evidence>
<dbReference type="Pfam" id="PF23840">
    <property type="entry name" value="Phage_tail_terminator"/>
    <property type="match status" value="1"/>
</dbReference>
<dbReference type="RefSeq" id="WP_039609915.1">
    <property type="nucleotide sequence ID" value="NZ_JWIC01000006.1"/>
</dbReference>
<organism evidence="1 2">
    <name type="scientific">Pseudoalteromonas luteoviolacea</name>
    <dbReference type="NCBI Taxonomy" id="43657"/>
    <lineage>
        <taxon>Bacteria</taxon>
        <taxon>Pseudomonadati</taxon>
        <taxon>Pseudomonadota</taxon>
        <taxon>Gammaproteobacteria</taxon>
        <taxon>Alteromonadales</taxon>
        <taxon>Pseudoalteromonadaceae</taxon>
        <taxon>Pseudoalteromonas</taxon>
    </lineage>
</organism>
<dbReference type="AlphaFoldDB" id="A0A0C1Q7Y8"/>
<gene>
    <name evidence="1" type="ORF">JF50_13215</name>
</gene>
<dbReference type="InterPro" id="IPR056912">
    <property type="entry name" value="Phage_JBD30_tail_term-like"/>
</dbReference>
<proteinExistence type="predicted"/>
<reference evidence="1 2" key="1">
    <citation type="submission" date="2014-12" db="EMBL/GenBank/DDBJ databases">
        <title>Draft Genome Sequence of Pseudoalteromonas luteoviolacea HI1.</title>
        <authorList>
            <person name="Asahina A.Y."/>
            <person name="Hadfield M.G."/>
        </authorList>
    </citation>
    <scope>NUCLEOTIDE SEQUENCE [LARGE SCALE GENOMIC DNA]</scope>
    <source>
        <strain evidence="1 2">HI1</strain>
    </source>
</reference>
<evidence type="ECO:0000313" key="2">
    <source>
        <dbReference type="Proteomes" id="UP000031327"/>
    </source>
</evidence>
<dbReference type="EMBL" id="JWIC01000006">
    <property type="protein sequence ID" value="KID56851.1"/>
    <property type="molecule type" value="Genomic_DNA"/>
</dbReference>
<sequence>MFNFDLNHIESALTKARIAKVGFAPDFNQARSKPVHSPLLYVLPLDEDYQPTNSITGQDEYAVTELFAVMIVVPCHIANRQTDAQIEQLRERVKAALAGLTVAPYEPIKLHRGRMVELNQQTKNLIYQCQFSVSGHITVNTKEPT</sequence>
<accession>A0A0C1Q7Y8</accession>
<dbReference type="OrthoDB" id="6297829at2"/>
<comment type="caution">
    <text evidence="1">The sequence shown here is derived from an EMBL/GenBank/DDBJ whole genome shotgun (WGS) entry which is preliminary data.</text>
</comment>